<dbReference type="EMBL" id="JBHUDJ010000014">
    <property type="protein sequence ID" value="MFD1589075.1"/>
    <property type="molecule type" value="Genomic_DNA"/>
</dbReference>
<evidence type="ECO:0008006" key="4">
    <source>
        <dbReference type="Google" id="ProtNLM"/>
    </source>
</evidence>
<accession>A0ABD6CHK0</accession>
<organism evidence="2 3">
    <name type="scientific">Halorientalis brevis</name>
    <dbReference type="NCBI Taxonomy" id="1126241"/>
    <lineage>
        <taxon>Archaea</taxon>
        <taxon>Methanobacteriati</taxon>
        <taxon>Methanobacteriota</taxon>
        <taxon>Stenosarchaea group</taxon>
        <taxon>Halobacteria</taxon>
        <taxon>Halobacteriales</taxon>
        <taxon>Haloarculaceae</taxon>
        <taxon>Halorientalis</taxon>
    </lineage>
</organism>
<dbReference type="RefSeq" id="WP_247378723.1">
    <property type="nucleotide sequence ID" value="NZ_JALLGV010000005.1"/>
</dbReference>
<evidence type="ECO:0000313" key="3">
    <source>
        <dbReference type="Proteomes" id="UP001597119"/>
    </source>
</evidence>
<evidence type="ECO:0000313" key="2">
    <source>
        <dbReference type="EMBL" id="MFD1589075.1"/>
    </source>
</evidence>
<keyword evidence="1" id="KW-0812">Transmembrane</keyword>
<sequence length="290" mass="30355">MVLESLAAAVDAFFVLAAALVGVAGLYGCGSQLWSAAVLLRGGTTTVGDLTPETTTTVVGQPRTDDPLTAPLSGDPCVAVHITEWTAFFGEGGVSDAALSVSGLEWWEDDAASERHVAAAVPFRLRDAEEVAVDPARDDADPVPGFGREDAVPLAPLEAFDLRDAPETVRAVSGEDPGLDAFPDDLASFVAANPDLRGDSDRIRRWRYLERCVSPSGEVSVTASVVSADGERVLSHEGTFVLSDTGVGETARHRVGVAAVLFGIAVICLWFAVSTAATSLDLQVPLLPPW</sequence>
<proteinExistence type="predicted"/>
<dbReference type="Proteomes" id="UP001597119">
    <property type="component" value="Unassembled WGS sequence"/>
</dbReference>
<dbReference type="AlphaFoldDB" id="A0ABD6CHK0"/>
<keyword evidence="1" id="KW-0472">Membrane</keyword>
<keyword evidence="1" id="KW-1133">Transmembrane helix</keyword>
<gene>
    <name evidence="2" type="ORF">ACFR9U_19005</name>
</gene>
<evidence type="ECO:0000256" key="1">
    <source>
        <dbReference type="SAM" id="Phobius"/>
    </source>
</evidence>
<keyword evidence="3" id="KW-1185">Reference proteome</keyword>
<name>A0ABD6CHK0_9EURY</name>
<feature type="transmembrane region" description="Helical" evidence="1">
    <location>
        <begin position="6"/>
        <end position="27"/>
    </location>
</feature>
<reference evidence="2 3" key="1">
    <citation type="journal article" date="2019" name="Int. J. Syst. Evol. Microbiol.">
        <title>The Global Catalogue of Microorganisms (GCM) 10K type strain sequencing project: providing services to taxonomists for standard genome sequencing and annotation.</title>
        <authorList>
            <consortium name="The Broad Institute Genomics Platform"/>
            <consortium name="The Broad Institute Genome Sequencing Center for Infectious Disease"/>
            <person name="Wu L."/>
            <person name="Ma J."/>
        </authorList>
    </citation>
    <scope>NUCLEOTIDE SEQUENCE [LARGE SCALE GENOMIC DNA]</scope>
    <source>
        <strain evidence="2 3">CGMCC 1.12125</strain>
    </source>
</reference>
<comment type="caution">
    <text evidence="2">The sequence shown here is derived from an EMBL/GenBank/DDBJ whole genome shotgun (WGS) entry which is preliminary data.</text>
</comment>
<feature type="transmembrane region" description="Helical" evidence="1">
    <location>
        <begin position="255"/>
        <end position="280"/>
    </location>
</feature>
<protein>
    <recommendedName>
        <fullName evidence="4">RING-type E3 ubiquitin transferase</fullName>
    </recommendedName>
</protein>